<evidence type="ECO:0000313" key="2">
    <source>
        <dbReference type="EMBL" id="KAL3863172.1"/>
    </source>
</evidence>
<feature type="compositionally biased region" description="Basic and acidic residues" evidence="1">
    <location>
        <begin position="203"/>
        <end position="218"/>
    </location>
</feature>
<protein>
    <submittedName>
        <fullName evidence="2">Uncharacterized protein</fullName>
    </submittedName>
</protein>
<evidence type="ECO:0000256" key="1">
    <source>
        <dbReference type="SAM" id="MobiDB-lite"/>
    </source>
</evidence>
<dbReference type="Proteomes" id="UP001634394">
    <property type="component" value="Unassembled WGS sequence"/>
</dbReference>
<gene>
    <name evidence="2" type="ORF">ACJMK2_004940</name>
</gene>
<feature type="region of interest" description="Disordered" evidence="1">
    <location>
        <begin position="203"/>
        <end position="248"/>
    </location>
</feature>
<keyword evidence="3" id="KW-1185">Reference proteome</keyword>
<dbReference type="EMBL" id="JBJQND010000010">
    <property type="protein sequence ID" value="KAL3863172.1"/>
    <property type="molecule type" value="Genomic_DNA"/>
</dbReference>
<feature type="compositionally biased region" description="Low complexity" evidence="1">
    <location>
        <begin position="225"/>
        <end position="241"/>
    </location>
</feature>
<comment type="caution">
    <text evidence="2">The sequence shown here is derived from an EMBL/GenBank/DDBJ whole genome shotgun (WGS) entry which is preliminary data.</text>
</comment>
<dbReference type="AlphaFoldDB" id="A0ABD3VNU3"/>
<sequence>MAMYWKSPYLGQSVRQGPGTVILQLEDIHLFPQFSYTRPLTGHPAYSRPLRGILKNKNGKDIKVDGRASTLTQYRSTEGKLSPRYSCLAVNNKVAAEMRLSPAWSRIANASSQSATKSKGKGRRVHFNDKFSRLQNLEQKYRMPFLLEDSGMFAFHPHLDHSSKQLLRSTRYETGQGLHVRRCESSIRQIHCECNQPQLEKSLIHSRERTPTPSRDKLQTPTMDQSSQRSHSSKSATQSRRPTNRIHKDIEDYLNISNVLRSRQQFNKQFFTIRGNEKKIHTVCSRNILSTYNVIKYEKEQPNADVTNRSSPTRMKTSFVGYSFRSSPLQDQLVASTYFETNLDHAKSPDLYFKGETTEDEQIENVSDFMDIQDGKEDVLGSDTRQKDMLLESRNEEILQWIEAVDAAQTEQR</sequence>
<reference evidence="2 3" key="1">
    <citation type="submission" date="2024-11" db="EMBL/GenBank/DDBJ databases">
        <title>Chromosome-level genome assembly of the freshwater bivalve Anodonta woodiana.</title>
        <authorList>
            <person name="Chen X."/>
        </authorList>
    </citation>
    <scope>NUCLEOTIDE SEQUENCE [LARGE SCALE GENOMIC DNA]</scope>
    <source>
        <strain evidence="2">MN2024</strain>
        <tissue evidence="2">Gills</tissue>
    </source>
</reference>
<proteinExistence type="predicted"/>
<accession>A0ABD3VNU3</accession>
<name>A0ABD3VNU3_SINWO</name>
<organism evidence="2 3">
    <name type="scientific">Sinanodonta woodiana</name>
    <name type="common">Chinese pond mussel</name>
    <name type="synonym">Anodonta woodiana</name>
    <dbReference type="NCBI Taxonomy" id="1069815"/>
    <lineage>
        <taxon>Eukaryota</taxon>
        <taxon>Metazoa</taxon>
        <taxon>Spiralia</taxon>
        <taxon>Lophotrochozoa</taxon>
        <taxon>Mollusca</taxon>
        <taxon>Bivalvia</taxon>
        <taxon>Autobranchia</taxon>
        <taxon>Heteroconchia</taxon>
        <taxon>Palaeoheterodonta</taxon>
        <taxon>Unionida</taxon>
        <taxon>Unionoidea</taxon>
        <taxon>Unionidae</taxon>
        <taxon>Unioninae</taxon>
        <taxon>Sinanodonta</taxon>
    </lineage>
</organism>
<evidence type="ECO:0000313" key="3">
    <source>
        <dbReference type="Proteomes" id="UP001634394"/>
    </source>
</evidence>